<evidence type="ECO:0000256" key="3">
    <source>
        <dbReference type="ARBA" id="ARBA00022576"/>
    </source>
</evidence>
<comment type="subunit">
    <text evidence="7">The glycine cleavage system is composed of four proteins: P, T, L and H.</text>
</comment>
<name>A0A9D1JMV4_9BACT</name>
<dbReference type="NCBIfam" id="NF001567">
    <property type="entry name" value="PRK00389.1"/>
    <property type="match status" value="1"/>
</dbReference>
<dbReference type="InterPro" id="IPR022903">
    <property type="entry name" value="GcvT_bac"/>
</dbReference>
<evidence type="ECO:0000313" key="12">
    <source>
        <dbReference type="Proteomes" id="UP000823928"/>
    </source>
</evidence>
<organism evidence="11 12">
    <name type="scientific">Candidatus Scatousia excrementigallinarum</name>
    <dbReference type="NCBI Taxonomy" id="2840935"/>
    <lineage>
        <taxon>Bacteria</taxon>
        <taxon>Candidatus Scatousia</taxon>
    </lineage>
</organism>
<accession>A0A9D1JMV4</accession>
<dbReference type="InterPro" id="IPR013977">
    <property type="entry name" value="GcvT_C"/>
</dbReference>
<comment type="function">
    <text evidence="7">The glycine cleavage system catalyzes the degradation of glycine.</text>
</comment>
<dbReference type="Pfam" id="PF01571">
    <property type="entry name" value="GCV_T"/>
    <property type="match status" value="1"/>
</dbReference>
<dbReference type="Gene3D" id="2.40.30.110">
    <property type="entry name" value="Aminomethyltransferase beta-barrel domains"/>
    <property type="match status" value="1"/>
</dbReference>
<dbReference type="EC" id="2.1.2.10" evidence="2 7"/>
<comment type="catalytic activity">
    <reaction evidence="6 7">
        <text>N(6)-[(R)-S(8)-aminomethyldihydrolipoyl]-L-lysyl-[protein] + (6S)-5,6,7,8-tetrahydrofolate = N(6)-[(R)-dihydrolipoyl]-L-lysyl-[protein] + (6R)-5,10-methylene-5,6,7,8-tetrahydrofolate + NH4(+)</text>
        <dbReference type="Rhea" id="RHEA:16945"/>
        <dbReference type="Rhea" id="RHEA-COMP:10475"/>
        <dbReference type="Rhea" id="RHEA-COMP:10492"/>
        <dbReference type="ChEBI" id="CHEBI:15636"/>
        <dbReference type="ChEBI" id="CHEBI:28938"/>
        <dbReference type="ChEBI" id="CHEBI:57453"/>
        <dbReference type="ChEBI" id="CHEBI:83100"/>
        <dbReference type="ChEBI" id="CHEBI:83143"/>
        <dbReference type="EC" id="2.1.2.10"/>
    </reaction>
</comment>
<dbReference type="GO" id="GO:0004047">
    <property type="term" value="F:aminomethyltransferase activity"/>
    <property type="evidence" value="ECO:0007669"/>
    <property type="project" value="UniProtKB-UniRule"/>
</dbReference>
<dbReference type="GO" id="GO:0008483">
    <property type="term" value="F:transaminase activity"/>
    <property type="evidence" value="ECO:0007669"/>
    <property type="project" value="UniProtKB-KW"/>
</dbReference>
<dbReference type="FunFam" id="2.40.30.110:FF:000003">
    <property type="entry name" value="Aminomethyltransferase"/>
    <property type="match status" value="1"/>
</dbReference>
<dbReference type="Proteomes" id="UP000823928">
    <property type="component" value="Unassembled WGS sequence"/>
</dbReference>
<dbReference type="Gene3D" id="3.30.70.1400">
    <property type="entry name" value="Aminomethyltransferase beta-barrel domains"/>
    <property type="match status" value="1"/>
</dbReference>
<evidence type="ECO:0000259" key="9">
    <source>
        <dbReference type="Pfam" id="PF01571"/>
    </source>
</evidence>
<dbReference type="HAMAP" id="MF_00259">
    <property type="entry name" value="GcvT"/>
    <property type="match status" value="1"/>
</dbReference>
<evidence type="ECO:0000256" key="5">
    <source>
        <dbReference type="ARBA" id="ARBA00031395"/>
    </source>
</evidence>
<dbReference type="InterPro" id="IPR006222">
    <property type="entry name" value="GCVT_N"/>
</dbReference>
<dbReference type="Gene3D" id="4.10.1250.10">
    <property type="entry name" value="Aminomethyltransferase fragment"/>
    <property type="match status" value="1"/>
</dbReference>
<dbReference type="InterPro" id="IPR006223">
    <property type="entry name" value="GcvT"/>
</dbReference>
<feature type="domain" description="Aminomethyltransferase C-terminal" evidence="10">
    <location>
        <begin position="281"/>
        <end position="360"/>
    </location>
</feature>
<evidence type="ECO:0000256" key="1">
    <source>
        <dbReference type="ARBA" id="ARBA00008609"/>
    </source>
</evidence>
<dbReference type="Gene3D" id="3.30.1360.120">
    <property type="entry name" value="Probable tRNA modification gtpase trme, domain 1"/>
    <property type="match status" value="1"/>
</dbReference>
<dbReference type="SUPFAM" id="SSF101790">
    <property type="entry name" value="Aminomethyltransferase beta-barrel domain"/>
    <property type="match status" value="1"/>
</dbReference>
<comment type="caution">
    <text evidence="11">The sequence shown here is derived from an EMBL/GenBank/DDBJ whole genome shotgun (WGS) entry which is preliminary data.</text>
</comment>
<dbReference type="NCBIfam" id="TIGR00528">
    <property type="entry name" value="gcvT"/>
    <property type="match status" value="1"/>
</dbReference>
<dbReference type="PIRSF" id="PIRSF006487">
    <property type="entry name" value="GcvT"/>
    <property type="match status" value="1"/>
</dbReference>
<evidence type="ECO:0000313" key="11">
    <source>
        <dbReference type="EMBL" id="HIS35884.1"/>
    </source>
</evidence>
<dbReference type="PANTHER" id="PTHR43757:SF2">
    <property type="entry name" value="AMINOMETHYLTRANSFERASE, MITOCHONDRIAL"/>
    <property type="match status" value="1"/>
</dbReference>
<comment type="similarity">
    <text evidence="1 7">Belongs to the GcvT family.</text>
</comment>
<dbReference type="InterPro" id="IPR029043">
    <property type="entry name" value="GcvT/YgfZ_C"/>
</dbReference>
<keyword evidence="3 7" id="KW-0032">Aminotransferase</keyword>
<dbReference type="SUPFAM" id="SSF103025">
    <property type="entry name" value="Folate-binding domain"/>
    <property type="match status" value="1"/>
</dbReference>
<proteinExistence type="inferred from homology"/>
<evidence type="ECO:0000256" key="8">
    <source>
        <dbReference type="PIRSR" id="PIRSR006487-1"/>
    </source>
</evidence>
<evidence type="ECO:0000256" key="4">
    <source>
        <dbReference type="ARBA" id="ARBA00022679"/>
    </source>
</evidence>
<reference evidence="11" key="2">
    <citation type="journal article" date="2021" name="PeerJ">
        <title>Extensive microbial diversity within the chicken gut microbiome revealed by metagenomics and culture.</title>
        <authorList>
            <person name="Gilroy R."/>
            <person name="Ravi A."/>
            <person name="Getino M."/>
            <person name="Pursley I."/>
            <person name="Horton D.L."/>
            <person name="Alikhan N.F."/>
            <person name="Baker D."/>
            <person name="Gharbi K."/>
            <person name="Hall N."/>
            <person name="Watson M."/>
            <person name="Adriaenssens E.M."/>
            <person name="Foster-Nyarko E."/>
            <person name="Jarju S."/>
            <person name="Secka A."/>
            <person name="Antonio M."/>
            <person name="Oren A."/>
            <person name="Chaudhuri R.R."/>
            <person name="La Ragione R."/>
            <person name="Hildebrand F."/>
            <person name="Pallen M.J."/>
        </authorList>
    </citation>
    <scope>NUCLEOTIDE SEQUENCE</scope>
    <source>
        <strain evidence="11">6276</strain>
    </source>
</reference>
<evidence type="ECO:0000256" key="6">
    <source>
        <dbReference type="ARBA" id="ARBA00047665"/>
    </source>
</evidence>
<dbReference type="FunFam" id="3.30.70.1400:FF:000001">
    <property type="entry name" value="Aminomethyltransferase"/>
    <property type="match status" value="1"/>
</dbReference>
<dbReference type="Pfam" id="PF08669">
    <property type="entry name" value="GCV_T_C"/>
    <property type="match status" value="1"/>
</dbReference>
<feature type="binding site" evidence="8">
    <location>
        <position position="194"/>
    </location>
    <ligand>
        <name>substrate</name>
    </ligand>
</feature>
<evidence type="ECO:0000256" key="7">
    <source>
        <dbReference type="HAMAP-Rule" id="MF_00259"/>
    </source>
</evidence>
<evidence type="ECO:0000259" key="10">
    <source>
        <dbReference type="Pfam" id="PF08669"/>
    </source>
</evidence>
<gene>
    <name evidence="7 11" type="primary">gcvT</name>
    <name evidence="11" type="ORF">IAC10_04560</name>
</gene>
<dbReference type="AlphaFoldDB" id="A0A9D1JMV4"/>
<dbReference type="InterPro" id="IPR028896">
    <property type="entry name" value="GcvT/YgfZ/DmdA"/>
</dbReference>
<feature type="domain" description="GCVT N-terminal" evidence="9">
    <location>
        <begin position="7"/>
        <end position="261"/>
    </location>
</feature>
<keyword evidence="4 7" id="KW-0808">Transferase</keyword>
<reference evidence="11" key="1">
    <citation type="submission" date="2020-10" db="EMBL/GenBank/DDBJ databases">
        <authorList>
            <person name="Gilroy R."/>
        </authorList>
    </citation>
    <scope>NUCLEOTIDE SEQUENCE</scope>
    <source>
        <strain evidence="11">6276</strain>
    </source>
</reference>
<dbReference type="EMBL" id="DVIU01000093">
    <property type="protein sequence ID" value="HIS35884.1"/>
    <property type="molecule type" value="Genomic_DNA"/>
</dbReference>
<dbReference type="InterPro" id="IPR027266">
    <property type="entry name" value="TrmE/GcvT-like"/>
</dbReference>
<dbReference type="GO" id="GO:0005960">
    <property type="term" value="C:glycine cleavage complex"/>
    <property type="evidence" value="ECO:0007669"/>
    <property type="project" value="InterPro"/>
</dbReference>
<protein>
    <recommendedName>
        <fullName evidence="2 7">Aminomethyltransferase</fullName>
        <ecNumber evidence="2 7">2.1.2.10</ecNumber>
    </recommendedName>
    <alternativeName>
        <fullName evidence="5 7">Glycine cleavage system T protein</fullName>
    </alternativeName>
</protein>
<sequence length="368" mass="41484">MTKETYLHDKHIQLGARMVDFAGWHMPVQYTSIIEEHKTVRENVGLFDVSHMGEVFVSGKDSLAFLQKIVPQDISKLAYEKAVYCQLPNKKGGLIDDLIIYKLGINYYLVICNAARIDEDLNWMVRNKKGLDVKIDNQSHNYSLLAVQGPKADSLLRTMGLDTQQESFTIKPATICGRKLLISRTGYTGEDGYELLVENEYSEELWDKILDYGKEFGIKPIGLGARDTLRLEAALHLYGNDLDENTTPIEAGLSWSVPKDKKEDYNGKDVIMNQIANGTDKKLIGLKMLDKGIARHEYEVYKDGEKIGVITSGGVSPVLNTNIALAYVKNDKDICTGSVVQVMIREKLHNAEVVKRPFIDKRNKIKIK</sequence>
<dbReference type="PANTHER" id="PTHR43757">
    <property type="entry name" value="AMINOMETHYLTRANSFERASE"/>
    <property type="match status" value="1"/>
</dbReference>
<dbReference type="GO" id="GO:0019464">
    <property type="term" value="P:glycine decarboxylation via glycine cleavage system"/>
    <property type="evidence" value="ECO:0007669"/>
    <property type="project" value="UniProtKB-UniRule"/>
</dbReference>
<evidence type="ECO:0000256" key="2">
    <source>
        <dbReference type="ARBA" id="ARBA00012616"/>
    </source>
</evidence>